<comment type="similarity">
    <text evidence="2 5">Belongs to the acyl-CoA dehydrogenase family.</text>
</comment>
<name>A0A931M0G9_FIMGI</name>
<dbReference type="PROSITE" id="PS00073">
    <property type="entry name" value="ACYL_COA_DH_2"/>
    <property type="match status" value="1"/>
</dbReference>
<dbReference type="Pfam" id="PF02770">
    <property type="entry name" value="Acyl-CoA_dh_M"/>
    <property type="match status" value="1"/>
</dbReference>
<evidence type="ECO:0000256" key="1">
    <source>
        <dbReference type="ARBA" id="ARBA00001974"/>
    </source>
</evidence>
<dbReference type="InterPro" id="IPR009100">
    <property type="entry name" value="AcylCoA_DH/oxidase_NM_dom_sf"/>
</dbReference>
<evidence type="ECO:0000256" key="5">
    <source>
        <dbReference type="RuleBase" id="RU362125"/>
    </source>
</evidence>
<dbReference type="InterPro" id="IPR013786">
    <property type="entry name" value="AcylCoA_DH/ox_N"/>
</dbReference>
<dbReference type="InterPro" id="IPR006091">
    <property type="entry name" value="Acyl-CoA_Oxase/DH_mid-dom"/>
</dbReference>
<dbReference type="InterPro" id="IPR037069">
    <property type="entry name" value="AcylCoA_DH/ox_N_sf"/>
</dbReference>
<dbReference type="FunFam" id="1.20.140.10:FF:000004">
    <property type="entry name" value="Acyl-CoA dehydrogenase FadE25"/>
    <property type="match status" value="1"/>
</dbReference>
<reference evidence="9" key="1">
    <citation type="submission" date="2020-07" db="EMBL/GenBank/DDBJ databases">
        <title>Huge and variable diversity of episymbiotic CPR bacteria and DPANN archaea in groundwater ecosystems.</title>
        <authorList>
            <person name="He C.Y."/>
            <person name="Keren R."/>
            <person name="Whittaker M."/>
            <person name="Farag I.F."/>
            <person name="Doudna J."/>
            <person name="Cate J.H.D."/>
            <person name="Banfield J.F."/>
        </authorList>
    </citation>
    <scope>NUCLEOTIDE SEQUENCE</scope>
    <source>
        <strain evidence="9">NC_groundwater_17_Pr7_B-0.1um_64_12</strain>
    </source>
</reference>
<keyword evidence="4 5" id="KW-0274">FAD</keyword>
<evidence type="ECO:0000313" key="10">
    <source>
        <dbReference type="Proteomes" id="UP000727962"/>
    </source>
</evidence>
<dbReference type="Pfam" id="PF00441">
    <property type="entry name" value="Acyl-CoA_dh_1"/>
    <property type="match status" value="1"/>
</dbReference>
<dbReference type="Gene3D" id="1.10.540.10">
    <property type="entry name" value="Acyl-CoA dehydrogenase/oxidase, N-terminal domain"/>
    <property type="match status" value="1"/>
</dbReference>
<evidence type="ECO:0000256" key="2">
    <source>
        <dbReference type="ARBA" id="ARBA00009347"/>
    </source>
</evidence>
<keyword evidence="3 5" id="KW-0285">Flavoprotein</keyword>
<dbReference type="GO" id="GO:0050660">
    <property type="term" value="F:flavin adenine dinucleotide binding"/>
    <property type="evidence" value="ECO:0007669"/>
    <property type="project" value="InterPro"/>
</dbReference>
<dbReference type="Proteomes" id="UP000727962">
    <property type="component" value="Unassembled WGS sequence"/>
</dbReference>
<accession>A0A931M0G9</accession>
<dbReference type="InterPro" id="IPR006089">
    <property type="entry name" value="Acyl-CoA_DH_CS"/>
</dbReference>
<dbReference type="Gene3D" id="2.40.110.10">
    <property type="entry name" value="Butyryl-CoA Dehydrogenase, subunit A, domain 2"/>
    <property type="match status" value="1"/>
</dbReference>
<dbReference type="EMBL" id="JACOSL010000037">
    <property type="protein sequence ID" value="MBI1756656.1"/>
    <property type="molecule type" value="Genomic_DNA"/>
</dbReference>
<evidence type="ECO:0000313" key="9">
    <source>
        <dbReference type="EMBL" id="MBI1756656.1"/>
    </source>
</evidence>
<evidence type="ECO:0000259" key="8">
    <source>
        <dbReference type="Pfam" id="PF02771"/>
    </source>
</evidence>
<comment type="caution">
    <text evidence="9">The sequence shown here is derived from an EMBL/GenBank/DDBJ whole genome shotgun (WGS) entry which is preliminary data.</text>
</comment>
<evidence type="ECO:0000259" key="6">
    <source>
        <dbReference type="Pfam" id="PF00441"/>
    </source>
</evidence>
<dbReference type="GO" id="GO:0003995">
    <property type="term" value="F:acyl-CoA dehydrogenase activity"/>
    <property type="evidence" value="ECO:0007669"/>
    <property type="project" value="InterPro"/>
</dbReference>
<dbReference type="PANTHER" id="PTHR43884:SF12">
    <property type="entry name" value="ISOVALERYL-COA DEHYDROGENASE, MITOCHONDRIAL-RELATED"/>
    <property type="match status" value="1"/>
</dbReference>
<gene>
    <name evidence="9" type="ORF">HYR64_06065</name>
</gene>
<dbReference type="AlphaFoldDB" id="A0A931M0G9"/>
<dbReference type="PIRSF" id="PIRSF016578">
    <property type="entry name" value="HsaA"/>
    <property type="match status" value="1"/>
</dbReference>
<organism evidence="9 10">
    <name type="scientific">Fimbriimonas ginsengisoli</name>
    <dbReference type="NCBI Taxonomy" id="1005039"/>
    <lineage>
        <taxon>Bacteria</taxon>
        <taxon>Bacillati</taxon>
        <taxon>Armatimonadota</taxon>
        <taxon>Fimbriimonadia</taxon>
        <taxon>Fimbriimonadales</taxon>
        <taxon>Fimbriimonadaceae</taxon>
        <taxon>Fimbriimonas</taxon>
    </lineage>
</organism>
<protein>
    <submittedName>
        <fullName evidence="9">Acyl-CoA dehydrogenase family protein</fullName>
    </submittedName>
</protein>
<dbReference type="InterPro" id="IPR046373">
    <property type="entry name" value="Acyl-CoA_Oxase/DH_mid-dom_sf"/>
</dbReference>
<evidence type="ECO:0000259" key="7">
    <source>
        <dbReference type="Pfam" id="PF02770"/>
    </source>
</evidence>
<dbReference type="FunFam" id="1.10.540.10:FF:000026">
    <property type="entry name" value="Acyl-CoA dehydrogenase medium chain"/>
    <property type="match status" value="1"/>
</dbReference>
<proteinExistence type="inferred from homology"/>
<evidence type="ECO:0000256" key="4">
    <source>
        <dbReference type="ARBA" id="ARBA00022827"/>
    </source>
</evidence>
<comment type="cofactor">
    <cofactor evidence="1 5">
        <name>FAD</name>
        <dbReference type="ChEBI" id="CHEBI:57692"/>
    </cofactor>
</comment>
<feature type="domain" description="Acyl-CoA dehydrogenase/oxidase C-terminal" evidence="6">
    <location>
        <begin position="240"/>
        <end position="386"/>
    </location>
</feature>
<dbReference type="InterPro" id="IPR009075">
    <property type="entry name" value="AcylCo_DH/oxidase_C"/>
</dbReference>
<feature type="domain" description="Acyl-CoA oxidase/dehydrogenase middle" evidence="7">
    <location>
        <begin position="138"/>
        <end position="230"/>
    </location>
</feature>
<sequence length="387" mass="42792">MPQVNLRSGNATAIMAAPTFTPDEAEFLDNLRRFVAEEVLPCTRTWEEARAFPDEIWPRLGQLGVLAMTLPTELGGTGYSCGTYCEACREIARGDPALAMNIAAINALCVAHFVNFASDEQRAKYLPGIVRGEIKLAWGLTEPDAGSDARRVKTRATPIEGRDGYYHLNGQKMFITNGGKAELIIIVARTSETELSAFFLESAQPGFKLERRIHTVGVSASNTVQFALKDAVGWHTPCTFEQAIGLLYRGRLGIAGMALGIAEKAFELAVEYSKQREQFNRRLCDMQSVQNMIADSAMEIEAARLLLQNAYRLYDQGKSIIKEASFAKLYASETANRVTNRAIQIHGGRGMTPDHLVEKLWRDAKLTEIGEGCSEIQRLVIAKQVLR</sequence>
<keyword evidence="5" id="KW-0560">Oxidoreductase</keyword>
<dbReference type="InterPro" id="IPR036250">
    <property type="entry name" value="AcylCo_DH-like_C"/>
</dbReference>
<evidence type="ECO:0000256" key="3">
    <source>
        <dbReference type="ARBA" id="ARBA00022630"/>
    </source>
</evidence>
<dbReference type="SUPFAM" id="SSF56645">
    <property type="entry name" value="Acyl-CoA dehydrogenase NM domain-like"/>
    <property type="match status" value="1"/>
</dbReference>
<dbReference type="Gene3D" id="1.20.140.10">
    <property type="entry name" value="Butyryl-CoA Dehydrogenase, subunit A, domain 3"/>
    <property type="match status" value="1"/>
</dbReference>
<feature type="domain" description="Acyl-CoA dehydrogenase/oxidase N-terminal" evidence="8">
    <location>
        <begin position="21"/>
        <end position="133"/>
    </location>
</feature>
<dbReference type="SUPFAM" id="SSF47203">
    <property type="entry name" value="Acyl-CoA dehydrogenase C-terminal domain-like"/>
    <property type="match status" value="1"/>
</dbReference>
<dbReference type="Pfam" id="PF02771">
    <property type="entry name" value="Acyl-CoA_dh_N"/>
    <property type="match status" value="1"/>
</dbReference>
<dbReference type="PANTHER" id="PTHR43884">
    <property type="entry name" value="ACYL-COA DEHYDROGENASE"/>
    <property type="match status" value="1"/>
</dbReference>